<reference evidence="2" key="1">
    <citation type="journal article" date="2017" name="Parasit. Vectors">
        <title>Sialotranscriptomics of Rhipicephalus zambeziensis reveals intricate expression profiles of secretory proteins and suggests tight temporal transcriptional regulation during blood-feeding.</title>
        <authorList>
            <person name="de Castro M.H."/>
            <person name="de Klerk D."/>
            <person name="Pienaar R."/>
            <person name="Rees D.J.G."/>
            <person name="Mans B.J."/>
        </authorList>
    </citation>
    <scope>NUCLEOTIDE SEQUENCE</scope>
    <source>
        <tissue evidence="2">Salivary glands</tissue>
    </source>
</reference>
<protein>
    <submittedName>
        <fullName evidence="2">Uncharacterized protein</fullName>
    </submittedName>
</protein>
<proteinExistence type="predicted"/>
<feature type="transmembrane region" description="Helical" evidence="1">
    <location>
        <begin position="36"/>
        <end position="54"/>
    </location>
</feature>
<keyword evidence="1" id="KW-1133">Transmembrane helix</keyword>
<name>A0A224YEV5_9ACAR</name>
<dbReference type="AlphaFoldDB" id="A0A224YEV5"/>
<accession>A0A224YEV5</accession>
<evidence type="ECO:0000313" key="2">
    <source>
        <dbReference type="EMBL" id="MAA12713.1"/>
    </source>
</evidence>
<keyword evidence="1" id="KW-0812">Transmembrane</keyword>
<evidence type="ECO:0000256" key="1">
    <source>
        <dbReference type="SAM" id="Phobius"/>
    </source>
</evidence>
<keyword evidence="1" id="KW-0472">Membrane</keyword>
<sequence length="194" mass="22428">MSCQSLSKPDMSSDSSKATASVSFSLEKEQSFSKCHFFFGWTVAAVFTVLHNKYRKHKEMRTRNDRSGTSPVDSLCLLYLLYYAPTSPRTRFSHSLYCAPFFKTIVLISVNSSIVCFPNCHDCHAHSVLYFCCVWFTPTETVSNAQRKPRRIFRSFAIIVDRCVKIARKTRTRELIPELSRQPVIRLEYTKTRV</sequence>
<dbReference type="EMBL" id="GFPF01001567">
    <property type="protein sequence ID" value="MAA12713.1"/>
    <property type="molecule type" value="Transcribed_RNA"/>
</dbReference>
<organism evidence="2">
    <name type="scientific">Rhipicephalus zambeziensis</name>
    <dbReference type="NCBI Taxonomy" id="60191"/>
    <lineage>
        <taxon>Eukaryota</taxon>
        <taxon>Metazoa</taxon>
        <taxon>Ecdysozoa</taxon>
        <taxon>Arthropoda</taxon>
        <taxon>Chelicerata</taxon>
        <taxon>Arachnida</taxon>
        <taxon>Acari</taxon>
        <taxon>Parasitiformes</taxon>
        <taxon>Ixodida</taxon>
        <taxon>Ixodoidea</taxon>
        <taxon>Ixodidae</taxon>
        <taxon>Rhipicephalinae</taxon>
        <taxon>Rhipicephalus</taxon>
        <taxon>Rhipicephalus</taxon>
    </lineage>
</organism>